<protein>
    <submittedName>
        <fullName evidence="3">Uncharacterized protein LOC108811738 isoform X2</fullName>
    </submittedName>
    <submittedName>
        <fullName evidence="4">Uncharacterized protein LOC130503765 isoform X2</fullName>
    </submittedName>
</protein>
<organism evidence="2 3">
    <name type="scientific">Raphanus sativus</name>
    <name type="common">Radish</name>
    <name type="synonym">Raphanus raphanistrum var. sativus</name>
    <dbReference type="NCBI Taxonomy" id="3726"/>
    <lineage>
        <taxon>Eukaryota</taxon>
        <taxon>Viridiplantae</taxon>
        <taxon>Streptophyta</taxon>
        <taxon>Embryophyta</taxon>
        <taxon>Tracheophyta</taxon>
        <taxon>Spermatophyta</taxon>
        <taxon>Magnoliopsida</taxon>
        <taxon>eudicotyledons</taxon>
        <taxon>Gunneridae</taxon>
        <taxon>Pentapetalae</taxon>
        <taxon>rosids</taxon>
        <taxon>malvids</taxon>
        <taxon>Brassicales</taxon>
        <taxon>Brassicaceae</taxon>
        <taxon>Brassiceae</taxon>
        <taxon>Raphanus</taxon>
    </lineage>
</organism>
<proteinExistence type="predicted"/>
<sequence length="99" mass="11220">MVSSLLTGESLSGGSITEQENQNLELEVRRLRLELQQFKCTMARETVSSSPKLLSLKLCQAFLTQALSSFSHSSFSHSYLTQEWRTTRITVNKRPVEIV</sequence>
<name>A0A9W3BY83_RAPSA</name>
<dbReference type="GeneID" id="108811738"/>
<dbReference type="RefSeq" id="XP_056854311.1">
    <property type="nucleotide sequence ID" value="XM_056998331.1"/>
</dbReference>
<evidence type="ECO:0000256" key="1">
    <source>
        <dbReference type="SAM" id="Coils"/>
    </source>
</evidence>
<gene>
    <name evidence="3" type="primary">LOC108811738</name>
    <name evidence="4" type="synonym">LOC130503765</name>
</gene>
<dbReference type="RefSeq" id="XP_056844126.1">
    <property type="nucleotide sequence ID" value="XM_056988146.1"/>
</dbReference>
<dbReference type="AlphaFoldDB" id="A0A9W3BY83"/>
<keyword evidence="1" id="KW-0175">Coiled coil</keyword>
<reference evidence="3 4" key="2">
    <citation type="submission" date="2025-04" db="UniProtKB">
        <authorList>
            <consortium name="RefSeq"/>
        </authorList>
    </citation>
    <scope>IDENTIFICATION</scope>
    <source>
        <tissue evidence="3 4">Leaf</tissue>
    </source>
</reference>
<evidence type="ECO:0000313" key="2">
    <source>
        <dbReference type="Proteomes" id="UP000504610"/>
    </source>
</evidence>
<feature type="coiled-coil region" evidence="1">
    <location>
        <begin position="14"/>
        <end position="41"/>
    </location>
</feature>
<evidence type="ECO:0000313" key="4">
    <source>
        <dbReference type="RefSeq" id="XP_056854311.1"/>
    </source>
</evidence>
<reference evidence="2" key="1">
    <citation type="journal article" date="2019" name="Database">
        <title>The radish genome database (RadishGD): an integrated information resource for radish genomics.</title>
        <authorList>
            <person name="Yu H.J."/>
            <person name="Baek S."/>
            <person name="Lee Y.J."/>
            <person name="Cho A."/>
            <person name="Mun J.H."/>
        </authorList>
    </citation>
    <scope>NUCLEOTIDE SEQUENCE [LARGE SCALE GENOMIC DNA]</scope>
    <source>
        <strain evidence="2">cv. WK10039</strain>
    </source>
</reference>
<dbReference type="Proteomes" id="UP000504610">
    <property type="component" value="Chromosome 6"/>
</dbReference>
<accession>A0A9W3BY83</accession>
<evidence type="ECO:0000313" key="3">
    <source>
        <dbReference type="RefSeq" id="XP_056844126.1"/>
    </source>
</evidence>
<keyword evidence="2" id="KW-1185">Reference proteome</keyword>